<gene>
    <name evidence="9" type="ORF">KIN20_014387</name>
</gene>
<dbReference type="EMBL" id="JAHQIW010002859">
    <property type="protein sequence ID" value="KAJ1356650.1"/>
    <property type="molecule type" value="Genomic_DNA"/>
</dbReference>
<keyword evidence="6" id="KW-0175">Coiled coil</keyword>
<keyword evidence="7" id="KW-0446">Lipid-binding</keyword>
<dbReference type="GO" id="GO:0008289">
    <property type="term" value="F:lipid binding"/>
    <property type="evidence" value="ECO:0007669"/>
    <property type="project" value="UniProtKB-KW"/>
</dbReference>
<evidence type="ECO:0000313" key="9">
    <source>
        <dbReference type="EMBL" id="KAJ1356650.1"/>
    </source>
</evidence>
<evidence type="ECO:0000256" key="8">
    <source>
        <dbReference type="SAM" id="SignalP"/>
    </source>
</evidence>
<dbReference type="AlphaFoldDB" id="A0AAD5QPD6"/>
<evidence type="ECO:0000256" key="7">
    <source>
        <dbReference type="ARBA" id="ARBA00023121"/>
    </source>
</evidence>
<feature type="chain" id="PRO_5041982305" description="Fatty-acid and retinol-binding protein 1" evidence="8">
    <location>
        <begin position="17"/>
        <end position="227"/>
    </location>
</feature>
<protein>
    <recommendedName>
        <fullName evidence="3">Fatty-acid and retinol-binding protein 1</fullName>
    </recommendedName>
</protein>
<evidence type="ECO:0000256" key="1">
    <source>
        <dbReference type="ARBA" id="ARBA00004613"/>
    </source>
</evidence>
<evidence type="ECO:0000256" key="4">
    <source>
        <dbReference type="ARBA" id="ARBA00022525"/>
    </source>
</evidence>
<keyword evidence="4" id="KW-0964">Secreted</keyword>
<reference evidence="9" key="1">
    <citation type="submission" date="2021-06" db="EMBL/GenBank/DDBJ databases">
        <title>Parelaphostrongylus tenuis whole genome reference sequence.</title>
        <authorList>
            <person name="Garwood T.J."/>
            <person name="Larsen P.A."/>
            <person name="Fountain-Jones N.M."/>
            <person name="Garbe J.R."/>
            <person name="Macchietto M.G."/>
            <person name="Kania S.A."/>
            <person name="Gerhold R.W."/>
            <person name="Richards J.E."/>
            <person name="Wolf T.M."/>
        </authorList>
    </citation>
    <scope>NUCLEOTIDE SEQUENCE</scope>
    <source>
        <strain evidence="9">MNPRO001-30</strain>
        <tissue evidence="9">Meninges</tissue>
    </source>
</reference>
<comment type="subcellular location">
    <subcellularLocation>
        <location evidence="1">Secreted</location>
    </subcellularLocation>
</comment>
<dbReference type="GO" id="GO:0005576">
    <property type="term" value="C:extracellular region"/>
    <property type="evidence" value="ECO:0007669"/>
    <property type="project" value="UniProtKB-SubCell"/>
</dbReference>
<evidence type="ECO:0000256" key="6">
    <source>
        <dbReference type="ARBA" id="ARBA00023054"/>
    </source>
</evidence>
<dbReference type="PANTHER" id="PTHR31418">
    <property type="entry name" value="FATTY-ACID AND RETINOL-BINDING PROTEIN 1"/>
    <property type="match status" value="1"/>
</dbReference>
<proteinExistence type="inferred from homology"/>
<name>A0AAD5QPD6_PARTN</name>
<organism evidence="9 10">
    <name type="scientific">Parelaphostrongylus tenuis</name>
    <name type="common">Meningeal worm</name>
    <dbReference type="NCBI Taxonomy" id="148309"/>
    <lineage>
        <taxon>Eukaryota</taxon>
        <taxon>Metazoa</taxon>
        <taxon>Ecdysozoa</taxon>
        <taxon>Nematoda</taxon>
        <taxon>Chromadorea</taxon>
        <taxon>Rhabditida</taxon>
        <taxon>Rhabditina</taxon>
        <taxon>Rhabditomorpha</taxon>
        <taxon>Strongyloidea</taxon>
        <taxon>Metastrongylidae</taxon>
        <taxon>Parelaphostrongylus</taxon>
    </lineage>
</organism>
<accession>A0AAD5QPD6</accession>
<dbReference type="PANTHER" id="PTHR31418:SF7">
    <property type="entry name" value="FATTY-ACID AND RETINOL-BINDING PROTEIN 1"/>
    <property type="match status" value="1"/>
</dbReference>
<sequence>MRQVAFFALLLMYAMAYPSTEKMIEKYEDIPPQYRELIPEKVAEHLKAITAEERKILSELVKDYAKYKDEDEFLAALKEKSESLYEKAKTLHDFLKEKVDALGDEAKEFVKKLNATARKFHAELLAGVKPSLEELKTEAKKYLEEFEKLSDQAKEDFKKQFPILTSVLNSEYDNFPMFSLSDLHAFSLSSSQPCPYSISVLFTFHFLLLFSRDSHGFWNKTERLRRN</sequence>
<dbReference type="Proteomes" id="UP001196413">
    <property type="component" value="Unassembled WGS sequence"/>
</dbReference>
<evidence type="ECO:0000313" key="10">
    <source>
        <dbReference type="Proteomes" id="UP001196413"/>
    </source>
</evidence>
<keyword evidence="5 8" id="KW-0732">Signal</keyword>
<feature type="signal peptide" evidence="8">
    <location>
        <begin position="1"/>
        <end position="16"/>
    </location>
</feature>
<dbReference type="Pfam" id="PF05823">
    <property type="entry name" value="Gp-FAR-1"/>
    <property type="match status" value="1"/>
</dbReference>
<comment type="caution">
    <text evidence="9">The sequence shown here is derived from an EMBL/GenBank/DDBJ whole genome shotgun (WGS) entry which is preliminary data.</text>
</comment>
<dbReference type="Gene3D" id="1.20.120.1100">
    <property type="match status" value="1"/>
</dbReference>
<dbReference type="SUPFAM" id="SSF47162">
    <property type="entry name" value="Apolipoprotein"/>
    <property type="match status" value="1"/>
</dbReference>
<evidence type="ECO:0000256" key="3">
    <source>
        <dbReference type="ARBA" id="ARBA00017453"/>
    </source>
</evidence>
<comment type="similarity">
    <text evidence="2">Belongs to the fatty-acid and retinol-binding protein (FARBP) family.</text>
</comment>
<keyword evidence="10" id="KW-1185">Reference proteome</keyword>
<dbReference type="InterPro" id="IPR008632">
    <property type="entry name" value="Gp-FAR-1"/>
</dbReference>
<evidence type="ECO:0000256" key="5">
    <source>
        <dbReference type="ARBA" id="ARBA00022729"/>
    </source>
</evidence>
<evidence type="ECO:0000256" key="2">
    <source>
        <dbReference type="ARBA" id="ARBA00006648"/>
    </source>
</evidence>